<dbReference type="AlphaFoldDB" id="A0A7W7H5I8"/>
<accession>A0A7W7H5I8</accession>
<name>A0A7W7H5I8_9ACTN</name>
<reference evidence="1 2" key="1">
    <citation type="submission" date="2020-08" db="EMBL/GenBank/DDBJ databases">
        <title>Sequencing the genomes of 1000 actinobacteria strains.</title>
        <authorList>
            <person name="Klenk H.-P."/>
        </authorList>
    </citation>
    <scope>NUCLEOTIDE SEQUENCE [LARGE SCALE GENOMIC DNA]</scope>
    <source>
        <strain evidence="1 2">DSM 45809</strain>
    </source>
</reference>
<comment type="caution">
    <text evidence="1">The sequence shown here is derived from an EMBL/GenBank/DDBJ whole genome shotgun (WGS) entry which is preliminary data.</text>
</comment>
<gene>
    <name evidence="1" type="ORF">BJY16_007496</name>
</gene>
<sequence>MTAVEGLRQISARDHGHMPFRPPPGHADPDPRFDPYRERAGVLADQGEPFGVLYLRFDTSWRQLGGHLWWRRWSEPREHVTGYLALNDGGFDDFVEDADTVAEELEYWDRGRFPYRGLLLTVEWLDDEGSRRARSDAFGLDASD</sequence>
<organism evidence="1 2">
    <name type="scientific">Actinoplanes octamycinicus</name>
    <dbReference type="NCBI Taxonomy" id="135948"/>
    <lineage>
        <taxon>Bacteria</taxon>
        <taxon>Bacillati</taxon>
        <taxon>Actinomycetota</taxon>
        <taxon>Actinomycetes</taxon>
        <taxon>Micromonosporales</taxon>
        <taxon>Micromonosporaceae</taxon>
        <taxon>Actinoplanes</taxon>
    </lineage>
</organism>
<keyword evidence="2" id="KW-1185">Reference proteome</keyword>
<dbReference type="Proteomes" id="UP000546162">
    <property type="component" value="Unassembled WGS sequence"/>
</dbReference>
<protein>
    <submittedName>
        <fullName evidence="1">Uncharacterized protein</fullName>
    </submittedName>
</protein>
<proteinExistence type="predicted"/>
<dbReference type="RefSeq" id="WP_185044255.1">
    <property type="nucleotide sequence ID" value="NZ_BAABFG010000005.1"/>
</dbReference>
<dbReference type="EMBL" id="JACHNB010000001">
    <property type="protein sequence ID" value="MBB4744037.1"/>
    <property type="molecule type" value="Genomic_DNA"/>
</dbReference>
<evidence type="ECO:0000313" key="1">
    <source>
        <dbReference type="EMBL" id="MBB4744037.1"/>
    </source>
</evidence>
<evidence type="ECO:0000313" key="2">
    <source>
        <dbReference type="Proteomes" id="UP000546162"/>
    </source>
</evidence>